<dbReference type="STRING" id="1122188.SAMN02745674_02807"/>
<name>A0A1T4SER6_9GAMM</name>
<gene>
    <name evidence="2" type="ORF">SAMN02745674_02807</name>
</gene>
<dbReference type="Gene3D" id="1.10.3680.10">
    <property type="entry name" value="TerB-like"/>
    <property type="match status" value="1"/>
</dbReference>
<proteinExistence type="predicted"/>
<evidence type="ECO:0000259" key="1">
    <source>
        <dbReference type="Pfam" id="PF05099"/>
    </source>
</evidence>
<dbReference type="InterPro" id="IPR007791">
    <property type="entry name" value="DjlA_N"/>
</dbReference>
<organism evidence="2 3">
    <name type="scientific">Lysobacter spongiicola DSM 21749</name>
    <dbReference type="NCBI Taxonomy" id="1122188"/>
    <lineage>
        <taxon>Bacteria</taxon>
        <taxon>Pseudomonadati</taxon>
        <taxon>Pseudomonadota</taxon>
        <taxon>Gammaproteobacteria</taxon>
        <taxon>Lysobacterales</taxon>
        <taxon>Lysobacteraceae</taxon>
        <taxon>Novilysobacter</taxon>
    </lineage>
</organism>
<protein>
    <submittedName>
        <fullName evidence="2">Uncharacterized conserved protein, tellurite resistance protein B (TerB) family</fullName>
    </submittedName>
</protein>
<dbReference type="InterPro" id="IPR029024">
    <property type="entry name" value="TerB-like"/>
</dbReference>
<accession>A0A1T4SER6</accession>
<feature type="domain" description="Co-chaperone DjlA N-terminal" evidence="1">
    <location>
        <begin position="27"/>
        <end position="140"/>
    </location>
</feature>
<dbReference type="Proteomes" id="UP000190061">
    <property type="component" value="Unassembled WGS sequence"/>
</dbReference>
<evidence type="ECO:0000313" key="3">
    <source>
        <dbReference type="Proteomes" id="UP000190061"/>
    </source>
</evidence>
<dbReference type="SUPFAM" id="SSF158682">
    <property type="entry name" value="TerB-like"/>
    <property type="match status" value="1"/>
</dbReference>
<keyword evidence="3" id="KW-1185">Reference proteome</keyword>
<dbReference type="CDD" id="cd07313">
    <property type="entry name" value="terB_like_2"/>
    <property type="match status" value="1"/>
</dbReference>
<dbReference type="AlphaFoldDB" id="A0A1T4SER6"/>
<sequence>MTSWFENLKSIVNRYEPSDDPHALPRAAAALLLEMSVTDEGGEQVEMAIVHEAIGKAFGISPEEREDLLHEAHDARRQAVSTYDLTKDLRAGLDADQRAELVEWLWEVAFADARLDMHEEHLVRRVADLLHVPHSEFIRRKLLVKERVEQRRSG</sequence>
<dbReference type="Pfam" id="PF05099">
    <property type="entry name" value="TerB"/>
    <property type="match status" value="1"/>
</dbReference>
<dbReference type="OrthoDB" id="5294347at2"/>
<reference evidence="2 3" key="1">
    <citation type="submission" date="2017-02" db="EMBL/GenBank/DDBJ databases">
        <authorList>
            <person name="Peterson S.W."/>
        </authorList>
    </citation>
    <scope>NUCLEOTIDE SEQUENCE [LARGE SCALE GENOMIC DNA]</scope>
    <source>
        <strain evidence="2 3">DSM 21749</strain>
    </source>
</reference>
<evidence type="ECO:0000313" key="2">
    <source>
        <dbReference type="EMBL" id="SKA26810.1"/>
    </source>
</evidence>
<dbReference type="EMBL" id="FUXP01000017">
    <property type="protein sequence ID" value="SKA26810.1"/>
    <property type="molecule type" value="Genomic_DNA"/>
</dbReference>
<dbReference type="RefSeq" id="WP_078759331.1">
    <property type="nucleotide sequence ID" value="NZ_FUXP01000017.1"/>
</dbReference>